<proteinExistence type="predicted"/>
<reference evidence="3" key="1">
    <citation type="submission" date="2016-11" db="EMBL/GenBank/DDBJ databases">
        <authorList>
            <person name="Varghese N."/>
            <person name="Submissions S."/>
        </authorList>
    </citation>
    <scope>NUCLEOTIDE SEQUENCE [LARGE SCALE GENOMIC DNA]</scope>
    <source>
        <strain evidence="3">USBA-503</strain>
    </source>
</reference>
<evidence type="ECO:0000313" key="3">
    <source>
        <dbReference type="Proteomes" id="UP000184016"/>
    </source>
</evidence>
<organism evidence="2 3">
    <name type="scientific">Alicyclobacillus tolerans</name>
    <dbReference type="NCBI Taxonomy" id="90970"/>
    <lineage>
        <taxon>Bacteria</taxon>
        <taxon>Bacillati</taxon>
        <taxon>Bacillota</taxon>
        <taxon>Bacilli</taxon>
        <taxon>Bacillales</taxon>
        <taxon>Alicyclobacillaceae</taxon>
        <taxon>Alicyclobacillus</taxon>
    </lineage>
</organism>
<keyword evidence="3" id="KW-1185">Reference proteome</keyword>
<dbReference type="STRING" id="1830138.SAMN05443507_11371"/>
<dbReference type="Proteomes" id="UP000184016">
    <property type="component" value="Unassembled WGS sequence"/>
</dbReference>
<feature type="domain" description="RNHCP" evidence="1">
    <location>
        <begin position="11"/>
        <end position="92"/>
    </location>
</feature>
<dbReference type="OrthoDB" id="9809485at2"/>
<evidence type="ECO:0000259" key="1">
    <source>
        <dbReference type="Pfam" id="PF12647"/>
    </source>
</evidence>
<evidence type="ECO:0000313" key="2">
    <source>
        <dbReference type="EMBL" id="SHK41414.1"/>
    </source>
</evidence>
<accession>A0A1M6S9F9</accession>
<dbReference type="EMBL" id="FRAF01000013">
    <property type="protein sequence ID" value="SHK41414.1"/>
    <property type="molecule type" value="Genomic_DNA"/>
</dbReference>
<gene>
    <name evidence="2" type="ORF">SAMN05443507_11371</name>
</gene>
<dbReference type="InterPro" id="IPR024439">
    <property type="entry name" value="RNHCP"/>
</dbReference>
<dbReference type="RefSeq" id="WP_072874224.1">
    <property type="nucleotide sequence ID" value="NZ_FRAF01000013.1"/>
</dbReference>
<name>A0A1M6S9F9_9BACL</name>
<protein>
    <submittedName>
        <fullName evidence="2">RNHCP domain-containing protein</fullName>
    </submittedName>
</protein>
<dbReference type="AlphaFoldDB" id="A0A1M6S9F9"/>
<dbReference type="Pfam" id="PF12647">
    <property type="entry name" value="RNHCP"/>
    <property type="match status" value="1"/>
</dbReference>
<sequence length="111" mass="12495">MQHARFTHRNEGFICAHCGVDVPPSTSTCRNHCPNCLYSVHLDNFPGDRAANCGGLMEPIEIIQHSKKGWQVVHRCQRCGHESRNTLHFDDPLAADSFNRALELMRKGPSI</sequence>